<accession>A0A2H4VE05</accession>
<reference evidence="1 3" key="1">
    <citation type="submission" date="2016-10" db="EMBL/GenBank/DDBJ databases">
        <title>Comparative genomics between deep and shallow subseafloor isolates.</title>
        <authorList>
            <person name="Ishii S."/>
            <person name="Miller J.R."/>
            <person name="Sutton G."/>
            <person name="Suzuki S."/>
            <person name="Methe B."/>
            <person name="Inagaki F."/>
            <person name="Imachi H."/>
        </authorList>
    </citation>
    <scope>NUCLEOTIDE SEQUENCE [LARGE SCALE GENOMIC DNA]</scope>
    <source>
        <strain evidence="1 3">MO-MB1</strain>
    </source>
</reference>
<sequence>MNKKAIILGILVLLAVVTISGCTSSGNKNSVNVTNLKVSSEGYGMYYVTCDIVPKQDTSYLEMVLVWYDASGAVIERSPLAWNINDAKAGQTIKARGTASLYQKGYPAKVQVLIFDSSFSGGSDKGNIFNQTIPVG</sequence>
<name>A0A2H4VE05_9EURY</name>
<dbReference type="Proteomes" id="UP000232806">
    <property type="component" value="Chromosome"/>
</dbReference>
<protein>
    <recommendedName>
        <fullName evidence="5">DUF3426 domain-containing protein</fullName>
    </recommendedName>
</protein>
<dbReference type="Proteomes" id="UP000591058">
    <property type="component" value="Unassembled WGS sequence"/>
</dbReference>
<evidence type="ECO:0000313" key="4">
    <source>
        <dbReference type="Proteomes" id="UP000591058"/>
    </source>
</evidence>
<dbReference type="EMBL" id="CP017766">
    <property type="protein sequence ID" value="AUB56280.1"/>
    <property type="molecule type" value="Genomic_DNA"/>
</dbReference>
<dbReference type="EMBL" id="JABBYL010000015">
    <property type="protein sequence ID" value="NMO09103.1"/>
    <property type="molecule type" value="Genomic_DNA"/>
</dbReference>
<dbReference type="GeneID" id="35124641"/>
<organism evidence="1 3">
    <name type="scientific">Methanobacterium subterraneum</name>
    <dbReference type="NCBI Taxonomy" id="59277"/>
    <lineage>
        <taxon>Archaea</taxon>
        <taxon>Methanobacteriati</taxon>
        <taxon>Methanobacteriota</taxon>
        <taxon>Methanomada group</taxon>
        <taxon>Methanobacteria</taxon>
        <taxon>Methanobacteriales</taxon>
        <taxon>Methanobacteriaceae</taxon>
        <taxon>Methanobacterium</taxon>
    </lineage>
</organism>
<evidence type="ECO:0008006" key="5">
    <source>
        <dbReference type="Google" id="ProtNLM"/>
    </source>
</evidence>
<dbReference type="OrthoDB" id="70905at2157"/>
<evidence type="ECO:0000313" key="1">
    <source>
        <dbReference type="EMBL" id="AUB56280.1"/>
    </source>
</evidence>
<proteinExistence type="predicted"/>
<dbReference type="PROSITE" id="PS51257">
    <property type="entry name" value="PROKAR_LIPOPROTEIN"/>
    <property type="match status" value="1"/>
</dbReference>
<gene>
    <name evidence="1" type="ORF">BK007_09820</name>
    <name evidence="2" type="ORF">HG719_04535</name>
</gene>
<evidence type="ECO:0000313" key="2">
    <source>
        <dbReference type="EMBL" id="NMO09103.1"/>
    </source>
</evidence>
<dbReference type="AlphaFoldDB" id="A0A2H4VE05"/>
<dbReference type="RefSeq" id="WP_100906256.1">
    <property type="nucleotide sequence ID" value="NZ_CP017766.1"/>
</dbReference>
<reference evidence="2 4" key="2">
    <citation type="submission" date="2020-04" db="EMBL/GenBank/DDBJ databases">
        <title>Draft genome of Methanobacterium subterraneum isolated from animal feces.</title>
        <authorList>
            <person name="Ouboter H.T."/>
            <person name="Berger S."/>
            <person name="Gungor E."/>
            <person name="Jetten M.S.M."/>
            <person name="Welte C.U."/>
        </authorList>
    </citation>
    <scope>NUCLEOTIDE SEQUENCE [LARGE SCALE GENOMIC DNA]</scope>
    <source>
        <strain evidence="2">HO_2020</strain>
    </source>
</reference>
<evidence type="ECO:0000313" key="3">
    <source>
        <dbReference type="Proteomes" id="UP000232806"/>
    </source>
</evidence>